<comment type="caution">
    <text evidence="8">The sequence shown here is derived from an EMBL/GenBank/DDBJ whole genome shotgun (WGS) entry which is preliminary data.</text>
</comment>
<dbReference type="AlphaFoldDB" id="A0A835DJ57"/>
<keyword evidence="9" id="KW-1185">Reference proteome</keyword>
<dbReference type="PROSITE" id="PS51519">
    <property type="entry name" value="RWP_RK"/>
    <property type="match status" value="1"/>
</dbReference>
<organism evidence="8 9">
    <name type="scientific">Tetracentron sinense</name>
    <name type="common">Spur-leaf</name>
    <dbReference type="NCBI Taxonomy" id="13715"/>
    <lineage>
        <taxon>Eukaryota</taxon>
        <taxon>Viridiplantae</taxon>
        <taxon>Streptophyta</taxon>
        <taxon>Embryophyta</taxon>
        <taxon>Tracheophyta</taxon>
        <taxon>Spermatophyta</taxon>
        <taxon>Magnoliopsida</taxon>
        <taxon>Trochodendrales</taxon>
        <taxon>Trochodendraceae</taxon>
        <taxon>Tetracentron</taxon>
    </lineage>
</organism>
<proteinExistence type="predicted"/>
<dbReference type="GO" id="GO:0003700">
    <property type="term" value="F:DNA-binding transcription factor activity"/>
    <property type="evidence" value="ECO:0007669"/>
    <property type="project" value="InterPro"/>
</dbReference>
<dbReference type="SUPFAM" id="SSF54277">
    <property type="entry name" value="CAD &amp; PB1 domains"/>
    <property type="match status" value="1"/>
</dbReference>
<dbReference type="EMBL" id="JABCRI010000006">
    <property type="protein sequence ID" value="KAF8405538.1"/>
    <property type="molecule type" value="Genomic_DNA"/>
</dbReference>
<dbReference type="PANTHER" id="PTHR32002">
    <property type="entry name" value="PROTEIN NLP8"/>
    <property type="match status" value="1"/>
</dbReference>
<evidence type="ECO:0000259" key="7">
    <source>
        <dbReference type="PROSITE" id="PS51745"/>
    </source>
</evidence>
<dbReference type="Pfam" id="PF22922">
    <property type="entry name" value="GAF_NLP"/>
    <property type="match status" value="1"/>
</dbReference>
<evidence type="ECO:0000313" key="8">
    <source>
        <dbReference type="EMBL" id="KAF8405538.1"/>
    </source>
</evidence>
<dbReference type="GO" id="GO:0003677">
    <property type="term" value="F:DNA binding"/>
    <property type="evidence" value="ECO:0007669"/>
    <property type="project" value="UniProtKB-KW"/>
</dbReference>
<dbReference type="PROSITE" id="PS51745">
    <property type="entry name" value="PB1"/>
    <property type="match status" value="1"/>
</dbReference>
<accession>A0A835DJ57</accession>
<evidence type="ECO:0000256" key="1">
    <source>
        <dbReference type="ARBA" id="ARBA00023015"/>
    </source>
</evidence>
<reference evidence="8 9" key="1">
    <citation type="submission" date="2020-04" db="EMBL/GenBank/DDBJ databases">
        <title>Plant Genome Project.</title>
        <authorList>
            <person name="Zhang R.-G."/>
        </authorList>
    </citation>
    <scope>NUCLEOTIDE SEQUENCE [LARGE SCALE GENOMIC DNA]</scope>
    <source>
        <strain evidence="8">YNK0</strain>
        <tissue evidence="8">Leaf</tissue>
    </source>
</reference>
<dbReference type="Pfam" id="PF02042">
    <property type="entry name" value="RWP-RK"/>
    <property type="match status" value="1"/>
</dbReference>
<dbReference type="Proteomes" id="UP000655225">
    <property type="component" value="Unassembled WGS sequence"/>
</dbReference>
<keyword evidence="3" id="KW-0804">Transcription</keyword>
<evidence type="ECO:0000256" key="5">
    <source>
        <dbReference type="SAM" id="MobiDB-lite"/>
    </source>
</evidence>
<name>A0A835DJ57_TETSI</name>
<evidence type="ECO:0000259" key="6">
    <source>
        <dbReference type="PROSITE" id="PS51519"/>
    </source>
</evidence>
<feature type="compositionally biased region" description="Polar residues" evidence="5">
    <location>
        <begin position="718"/>
        <end position="728"/>
    </location>
</feature>
<feature type="region of interest" description="Disordered" evidence="5">
    <location>
        <begin position="492"/>
        <end position="525"/>
    </location>
</feature>
<evidence type="ECO:0000256" key="3">
    <source>
        <dbReference type="ARBA" id="ARBA00023163"/>
    </source>
</evidence>
<dbReference type="InterPro" id="IPR034891">
    <property type="entry name" value="PB1_NLP"/>
</dbReference>
<evidence type="ECO:0000256" key="4">
    <source>
        <dbReference type="ARBA" id="ARBA00023242"/>
    </source>
</evidence>
<protein>
    <submittedName>
        <fullName evidence="8">Uncharacterized protein</fullName>
    </submittedName>
</protein>
<dbReference type="SMART" id="SM00666">
    <property type="entry name" value="PB1"/>
    <property type="match status" value="1"/>
</dbReference>
<evidence type="ECO:0000313" key="9">
    <source>
        <dbReference type="Proteomes" id="UP000655225"/>
    </source>
</evidence>
<dbReference type="InterPro" id="IPR003035">
    <property type="entry name" value="RWP-RK_dom"/>
</dbReference>
<feature type="domain" description="RWP-RK" evidence="6">
    <location>
        <begin position="607"/>
        <end position="688"/>
    </location>
</feature>
<dbReference type="Gene3D" id="3.10.20.90">
    <property type="entry name" value="Phosphatidylinositol 3-kinase Catalytic Subunit, Chain A, domain 1"/>
    <property type="match status" value="1"/>
</dbReference>
<gene>
    <name evidence="8" type="ORF">HHK36_010445</name>
</gene>
<dbReference type="InterPro" id="IPR055081">
    <property type="entry name" value="NLP1-9_GAF"/>
</dbReference>
<dbReference type="InterPro" id="IPR045012">
    <property type="entry name" value="NLP"/>
</dbReference>
<dbReference type="OMA" id="PANSWWI"/>
<dbReference type="InterPro" id="IPR000270">
    <property type="entry name" value="PB1_dom"/>
</dbReference>
<keyword evidence="1" id="KW-0805">Transcription regulation</keyword>
<dbReference type="Pfam" id="PF00564">
    <property type="entry name" value="PB1"/>
    <property type="match status" value="1"/>
</dbReference>
<keyword evidence="2" id="KW-0238">DNA-binding</keyword>
<dbReference type="InterPro" id="IPR053793">
    <property type="entry name" value="PB1-like"/>
</dbReference>
<dbReference type="PANTHER" id="PTHR32002:SF44">
    <property type="entry name" value="PROTEIN NLP4"/>
    <property type="match status" value="1"/>
</dbReference>
<feature type="region of interest" description="Disordered" evidence="5">
    <location>
        <begin position="718"/>
        <end position="745"/>
    </location>
</feature>
<dbReference type="OrthoDB" id="6270329at2759"/>
<sequence>MEDAVFPHDTKLGTISDTTVDFDFMDELLLGGYWLETTDGFDFLQPGPSTSRTPFDFSYNLPSSEINNGRPNPNPPQINNQEERERWVFDENPPTVGPQFLNQNSVEECSGQSGSYEGSEPSRRGWIGPWVNPGPISSMKERLTQAFGYIKEFTKDRDVLIQMWVPTKRRGKHVLTTNDQFSLNPNCERLASYRNVSMNYQFPADEDSKELAGLPGRVFLGKVPEWTPNVRFFSRDEYLRIDYAHRYDVRGTLALPVFGRGSQTCLGVVEVVMTTENINYRTEFENVCKALEAVDLRSSEVLGTPDVKACNNSYQAALPEIKEVLRSICEAHRLPLAQTWVPCIQQGKRGCRHSDENYAYCVSTIDSACYVTDPHIWGFHEACSEHHLFRGQGVTGRAFTTNQPCFSTDITAFSKTEYPLSHYARMFGLHSAVAIRLRSIYNESVEYVLEFFLPVDCRDTEEQNQMLNSLSITIQHVCRSLRVITDKELEEETSSEVVVPSDGRPSSEEIPKLEPTPLKKSSQDESSWISGIMESQLKGKCFPLEYPKEEPLEEVKMTTYLDDPEVAFHREKVYSEFNQSHQDSGPKGRAECVVDPSLGECSLSSVRKTGEKRRTKTEKTISFQVLRQHFSGSLKDAAKNIGVCPTTLKRICRQYGITRWPSRKIKKVGHSLRKIQVVIDSVQCTEGAFQISSFYENFPELASPNLSGTSPFSTLLLSDHPNQLNTQPEGGILNPRAAASKSPSSSCSQSSSSSLCCSCGTQQHLHTAHLVGSENVSMEENPGGVLKRARSDAELQVLRQEELRLLARSHSHKSLGEHRSFENLPPLPKISSRVSRDRGALRVKITFGEEKIRFSIKYNWSFRDLQEEIARRFSIDDMSRMDLKYLDDESEWVLLSCDADLEECIELYKSSLSRAIILSVHHQASHLKLGSFLGSSGLS</sequence>
<feature type="domain" description="PB1" evidence="7">
    <location>
        <begin position="840"/>
        <end position="923"/>
    </location>
</feature>
<keyword evidence="4" id="KW-0539">Nucleus</keyword>
<evidence type="ECO:0000256" key="2">
    <source>
        <dbReference type="ARBA" id="ARBA00023125"/>
    </source>
</evidence>
<dbReference type="CDD" id="cd06407">
    <property type="entry name" value="PB1_NLP"/>
    <property type="match status" value="1"/>
</dbReference>